<feature type="transmembrane region" description="Helical" evidence="1">
    <location>
        <begin position="20"/>
        <end position="44"/>
    </location>
</feature>
<reference evidence="2 3" key="1">
    <citation type="submission" date="2018-06" db="EMBL/GenBank/DDBJ databases">
        <authorList>
            <consortium name="Pathogen Informatics"/>
            <person name="Doyle S."/>
        </authorList>
    </citation>
    <scope>NUCLEOTIDE SEQUENCE [LARGE SCALE GENOMIC DNA]</scope>
    <source>
        <strain evidence="2 3">NCTC10821</strain>
    </source>
</reference>
<gene>
    <name evidence="2" type="ORF">NCTC10821_03361</name>
</gene>
<organism evidence="2 3">
    <name type="scientific">Mycolicibacterium tokaiense</name>
    <dbReference type="NCBI Taxonomy" id="39695"/>
    <lineage>
        <taxon>Bacteria</taxon>
        <taxon>Bacillati</taxon>
        <taxon>Actinomycetota</taxon>
        <taxon>Actinomycetes</taxon>
        <taxon>Mycobacteriales</taxon>
        <taxon>Mycobacteriaceae</taxon>
        <taxon>Mycolicibacterium</taxon>
    </lineage>
</organism>
<accession>A0A378TJ45</accession>
<keyword evidence="1" id="KW-0472">Membrane</keyword>
<dbReference type="EMBL" id="UGQT01000001">
    <property type="protein sequence ID" value="STZ59823.1"/>
    <property type="molecule type" value="Genomic_DNA"/>
</dbReference>
<protein>
    <submittedName>
        <fullName evidence="2">Uncharacterized protein</fullName>
    </submittedName>
</protein>
<proteinExistence type="predicted"/>
<dbReference type="RefSeq" id="WP_264036947.1">
    <property type="nucleotide sequence ID" value="NZ_JACKSK010000011.1"/>
</dbReference>
<keyword evidence="3" id="KW-1185">Reference proteome</keyword>
<name>A0A378TJ45_9MYCO</name>
<evidence type="ECO:0000313" key="2">
    <source>
        <dbReference type="EMBL" id="STZ59823.1"/>
    </source>
</evidence>
<keyword evidence="1" id="KW-1133">Transmembrane helix</keyword>
<evidence type="ECO:0000256" key="1">
    <source>
        <dbReference type="SAM" id="Phobius"/>
    </source>
</evidence>
<dbReference type="AlphaFoldDB" id="A0A378TJ45"/>
<dbReference type="Proteomes" id="UP000254978">
    <property type="component" value="Unassembled WGS sequence"/>
</dbReference>
<evidence type="ECO:0000313" key="3">
    <source>
        <dbReference type="Proteomes" id="UP000254978"/>
    </source>
</evidence>
<sequence>MQPRGHGGTETTTALAGDGQAGVAVLLAANHISMIDVFVILGALRREVQRRITTLEVPVSGT</sequence>
<keyword evidence="1" id="KW-0812">Transmembrane</keyword>